<name>A0A7Y9YH88_9ACTN</name>
<sequence length="223" mass="22582">MPTTTRPPATALAAGLVLALLGLVAACGVVLGATGPAAYAAEDPSCTDQGVSMQTRQAQAVFTGTVVGAKAAALDDGQRGVRITHQVEVQEVYKAARVSVAAELEVVTTRNVRGECNLGRLPEGEDVVFFVKAETTDGEPADPVVFLAAGDSGTAVADSDLRDALDRLLPNPVPPVPASPTGAEFEALPVDPPTPLGRAAAPGAALAVLGVLGLFVVGRLGRR</sequence>
<organism evidence="2 3">
    <name type="scientific">Nocardioides marinus</name>
    <dbReference type="NCBI Taxonomy" id="374514"/>
    <lineage>
        <taxon>Bacteria</taxon>
        <taxon>Bacillati</taxon>
        <taxon>Actinomycetota</taxon>
        <taxon>Actinomycetes</taxon>
        <taxon>Propionibacteriales</taxon>
        <taxon>Nocardioidaceae</taxon>
        <taxon>Nocardioides</taxon>
    </lineage>
</organism>
<evidence type="ECO:0000256" key="1">
    <source>
        <dbReference type="SAM" id="Phobius"/>
    </source>
</evidence>
<gene>
    <name evidence="2" type="ORF">BKA05_003663</name>
</gene>
<keyword evidence="3" id="KW-1185">Reference proteome</keyword>
<dbReference type="RefSeq" id="WP_179532735.1">
    <property type="nucleotide sequence ID" value="NZ_BAAAPP010000001.1"/>
</dbReference>
<evidence type="ECO:0000313" key="3">
    <source>
        <dbReference type="Proteomes" id="UP000537326"/>
    </source>
</evidence>
<proteinExistence type="predicted"/>
<evidence type="ECO:0000313" key="2">
    <source>
        <dbReference type="EMBL" id="NYI12148.1"/>
    </source>
</evidence>
<reference evidence="2 3" key="1">
    <citation type="submission" date="2020-07" db="EMBL/GenBank/DDBJ databases">
        <title>Sequencing the genomes of 1000 actinobacteria strains.</title>
        <authorList>
            <person name="Klenk H.-P."/>
        </authorList>
    </citation>
    <scope>NUCLEOTIDE SEQUENCE [LARGE SCALE GENOMIC DNA]</scope>
    <source>
        <strain evidence="2 3">DSM 18248</strain>
    </source>
</reference>
<accession>A0A7Y9YH88</accession>
<feature type="transmembrane region" description="Helical" evidence="1">
    <location>
        <begin position="199"/>
        <end position="217"/>
    </location>
</feature>
<comment type="caution">
    <text evidence="2">The sequence shown here is derived from an EMBL/GenBank/DDBJ whole genome shotgun (WGS) entry which is preliminary data.</text>
</comment>
<dbReference type="Proteomes" id="UP000537326">
    <property type="component" value="Unassembled WGS sequence"/>
</dbReference>
<keyword evidence="1" id="KW-0812">Transmembrane</keyword>
<protein>
    <submittedName>
        <fullName evidence="2">Uncharacterized protein</fullName>
    </submittedName>
</protein>
<dbReference type="EMBL" id="JACBZI010000001">
    <property type="protein sequence ID" value="NYI12148.1"/>
    <property type="molecule type" value="Genomic_DNA"/>
</dbReference>
<dbReference type="PROSITE" id="PS51257">
    <property type="entry name" value="PROKAR_LIPOPROTEIN"/>
    <property type="match status" value="1"/>
</dbReference>
<dbReference type="AlphaFoldDB" id="A0A7Y9YH88"/>
<keyword evidence="1" id="KW-0472">Membrane</keyword>
<keyword evidence="1" id="KW-1133">Transmembrane helix</keyword>